<evidence type="ECO:0000256" key="1">
    <source>
        <dbReference type="SAM" id="Phobius"/>
    </source>
</evidence>
<feature type="transmembrane region" description="Helical" evidence="1">
    <location>
        <begin position="196"/>
        <end position="217"/>
    </location>
</feature>
<organism evidence="3 4">
    <name type="scientific">Somion occarium</name>
    <dbReference type="NCBI Taxonomy" id="3059160"/>
    <lineage>
        <taxon>Eukaryota</taxon>
        <taxon>Fungi</taxon>
        <taxon>Dikarya</taxon>
        <taxon>Basidiomycota</taxon>
        <taxon>Agaricomycotina</taxon>
        <taxon>Agaricomycetes</taxon>
        <taxon>Polyporales</taxon>
        <taxon>Cerrenaceae</taxon>
        <taxon>Somion</taxon>
    </lineage>
</organism>
<feature type="transmembrane region" description="Helical" evidence="1">
    <location>
        <begin position="89"/>
        <end position="109"/>
    </location>
</feature>
<dbReference type="EMBL" id="OZ037946">
    <property type="protein sequence ID" value="CAL1704879.1"/>
    <property type="molecule type" value="Genomic_DNA"/>
</dbReference>
<accession>A0ABP1DD42</accession>
<dbReference type="PANTHER" id="PTHR40465">
    <property type="entry name" value="CHROMOSOME 1, WHOLE GENOME SHOTGUN SEQUENCE"/>
    <property type="match status" value="1"/>
</dbReference>
<feature type="transmembrane region" description="Helical" evidence="1">
    <location>
        <begin position="229"/>
        <end position="250"/>
    </location>
</feature>
<dbReference type="PANTHER" id="PTHR40465:SF1">
    <property type="entry name" value="DUF6534 DOMAIN-CONTAINING PROTEIN"/>
    <property type="match status" value="1"/>
</dbReference>
<evidence type="ECO:0000259" key="2">
    <source>
        <dbReference type="Pfam" id="PF20152"/>
    </source>
</evidence>
<proteinExistence type="predicted"/>
<keyword evidence="1" id="KW-0812">Transmembrane</keyword>
<feature type="domain" description="DUF6534" evidence="2">
    <location>
        <begin position="173"/>
        <end position="254"/>
    </location>
</feature>
<gene>
    <name evidence="3" type="ORF">GFSPODELE1_LOCUS5182</name>
</gene>
<feature type="transmembrane region" description="Helical" evidence="1">
    <location>
        <begin position="161"/>
        <end position="184"/>
    </location>
</feature>
<dbReference type="InterPro" id="IPR045339">
    <property type="entry name" value="DUF6534"/>
</dbReference>
<keyword evidence="1" id="KW-0472">Membrane</keyword>
<evidence type="ECO:0000313" key="3">
    <source>
        <dbReference type="EMBL" id="CAL1704879.1"/>
    </source>
</evidence>
<feature type="transmembrane region" description="Helical" evidence="1">
    <location>
        <begin position="121"/>
        <end position="141"/>
    </location>
</feature>
<feature type="transmembrane region" description="Helical" evidence="1">
    <location>
        <begin position="48"/>
        <end position="69"/>
    </location>
</feature>
<sequence length="276" mass="31212">MATFSSISVSLGGLIESYGIGCVLYGVAVAQAYVYFSNPDRKNDAKWVQGMACFVVILETVHTGFFLRQLYFYTVLSMDNPFNLTRVDWSVPTCLVLENGIEIIVELFYIHRMWIFTRNVFMTFTTLVLLLARHGVFMYIVTMSVNASWSDAQSPILKALVVASISLTIGLEAVLTAVMVFYLYRRRTSHPGTRGIITWLITYYVNTGAILTTLSIFNLVIHLVSPTSLLYVGLFNVLAKLTANVFFGAINARHKHGTFWNEWHSSSDRYRNSSNY</sequence>
<name>A0ABP1DD42_9APHY</name>
<keyword evidence="1" id="KW-1133">Transmembrane helix</keyword>
<evidence type="ECO:0000313" key="4">
    <source>
        <dbReference type="Proteomes" id="UP001497453"/>
    </source>
</evidence>
<feature type="transmembrane region" description="Helical" evidence="1">
    <location>
        <begin position="18"/>
        <end position="36"/>
    </location>
</feature>
<dbReference type="Proteomes" id="UP001497453">
    <property type="component" value="Chromosome 3"/>
</dbReference>
<dbReference type="Pfam" id="PF20152">
    <property type="entry name" value="DUF6534"/>
    <property type="match status" value="1"/>
</dbReference>
<reference evidence="4" key="1">
    <citation type="submission" date="2024-04" db="EMBL/GenBank/DDBJ databases">
        <authorList>
            <person name="Shaw F."/>
            <person name="Minotto A."/>
        </authorList>
    </citation>
    <scope>NUCLEOTIDE SEQUENCE [LARGE SCALE GENOMIC DNA]</scope>
</reference>
<keyword evidence="4" id="KW-1185">Reference proteome</keyword>
<protein>
    <recommendedName>
        <fullName evidence="2">DUF6534 domain-containing protein</fullName>
    </recommendedName>
</protein>